<dbReference type="Pfam" id="PF00005">
    <property type="entry name" value="ABC_tran"/>
    <property type="match status" value="1"/>
</dbReference>
<dbReference type="AlphaFoldDB" id="A0A917AL87"/>
<gene>
    <name evidence="6" type="ORF">GCM10011401_03910</name>
</gene>
<accession>A0A917AL87</accession>
<comment type="caution">
    <text evidence="6">The sequence shown here is derived from an EMBL/GenBank/DDBJ whole genome shotgun (WGS) entry which is preliminary data.</text>
</comment>
<keyword evidence="1" id="KW-0813">Transport</keyword>
<keyword evidence="3 6" id="KW-0067">ATP-binding</keyword>
<dbReference type="GO" id="GO:0005886">
    <property type="term" value="C:plasma membrane"/>
    <property type="evidence" value="ECO:0007669"/>
    <property type="project" value="TreeGrafter"/>
</dbReference>
<evidence type="ECO:0000256" key="2">
    <source>
        <dbReference type="ARBA" id="ARBA00022741"/>
    </source>
</evidence>
<dbReference type="InterPro" id="IPR027417">
    <property type="entry name" value="P-loop_NTPase"/>
</dbReference>
<keyword evidence="2" id="KW-0547">Nucleotide-binding</keyword>
<reference evidence="6" key="2">
    <citation type="submission" date="2020-09" db="EMBL/GenBank/DDBJ databases">
        <authorList>
            <person name="Sun Q."/>
            <person name="Zhou Y."/>
        </authorList>
    </citation>
    <scope>NUCLEOTIDE SEQUENCE</scope>
    <source>
        <strain evidence="6">CGMCC 1.15388</strain>
    </source>
</reference>
<protein>
    <submittedName>
        <fullName evidence="6">ABC transporter ATP-binding protein</fullName>
    </submittedName>
</protein>
<evidence type="ECO:0000256" key="1">
    <source>
        <dbReference type="ARBA" id="ARBA00022448"/>
    </source>
</evidence>
<evidence type="ECO:0000313" key="6">
    <source>
        <dbReference type="EMBL" id="GGE60256.1"/>
    </source>
</evidence>
<dbReference type="InterPro" id="IPR003439">
    <property type="entry name" value="ABC_transporter-like_ATP-bd"/>
</dbReference>
<dbReference type="Proteomes" id="UP000633136">
    <property type="component" value="Unassembled WGS sequence"/>
</dbReference>
<dbReference type="InterPro" id="IPR017911">
    <property type="entry name" value="MacB-like_ATP-bd"/>
</dbReference>
<dbReference type="SMART" id="SM00382">
    <property type="entry name" value="AAA"/>
    <property type="match status" value="1"/>
</dbReference>
<dbReference type="SUPFAM" id="SSF52540">
    <property type="entry name" value="P-loop containing nucleoside triphosphate hydrolases"/>
    <property type="match status" value="1"/>
</dbReference>
<dbReference type="EMBL" id="BMIS01000001">
    <property type="protein sequence ID" value="GGE60256.1"/>
    <property type="molecule type" value="Genomic_DNA"/>
</dbReference>
<dbReference type="Gene3D" id="3.40.50.300">
    <property type="entry name" value="P-loop containing nucleotide triphosphate hydrolases"/>
    <property type="match status" value="1"/>
</dbReference>
<dbReference type="GO" id="GO:0022857">
    <property type="term" value="F:transmembrane transporter activity"/>
    <property type="evidence" value="ECO:0007669"/>
    <property type="project" value="TreeGrafter"/>
</dbReference>
<dbReference type="PROSITE" id="PS00211">
    <property type="entry name" value="ABC_TRANSPORTER_1"/>
    <property type="match status" value="1"/>
</dbReference>
<name>A0A917AL87_9MICC</name>
<evidence type="ECO:0000259" key="5">
    <source>
        <dbReference type="PROSITE" id="PS50893"/>
    </source>
</evidence>
<dbReference type="InterPro" id="IPR003593">
    <property type="entry name" value="AAA+_ATPase"/>
</dbReference>
<dbReference type="GO" id="GO:0016887">
    <property type="term" value="F:ATP hydrolysis activity"/>
    <property type="evidence" value="ECO:0007669"/>
    <property type="project" value="InterPro"/>
</dbReference>
<organism evidence="6 7">
    <name type="scientific">Nesterenkonia cremea</name>
    <dbReference type="NCBI Taxonomy" id="1882340"/>
    <lineage>
        <taxon>Bacteria</taxon>
        <taxon>Bacillati</taxon>
        <taxon>Actinomycetota</taxon>
        <taxon>Actinomycetes</taxon>
        <taxon>Micrococcales</taxon>
        <taxon>Micrococcaceae</taxon>
        <taxon>Nesterenkonia</taxon>
    </lineage>
</organism>
<dbReference type="PANTHER" id="PTHR24220:SF685">
    <property type="entry name" value="ABC TRANSPORTER RELATED"/>
    <property type="match status" value="1"/>
</dbReference>
<feature type="region of interest" description="Disordered" evidence="4">
    <location>
        <begin position="1"/>
        <end position="25"/>
    </location>
</feature>
<dbReference type="PROSITE" id="PS50893">
    <property type="entry name" value="ABC_TRANSPORTER_2"/>
    <property type="match status" value="1"/>
</dbReference>
<dbReference type="GO" id="GO:0005524">
    <property type="term" value="F:ATP binding"/>
    <property type="evidence" value="ECO:0007669"/>
    <property type="project" value="UniProtKB-KW"/>
</dbReference>
<feature type="domain" description="ABC transporter" evidence="5">
    <location>
        <begin position="32"/>
        <end position="263"/>
    </location>
</feature>
<dbReference type="InterPro" id="IPR015854">
    <property type="entry name" value="ABC_transpr_LolD-like"/>
</dbReference>
<evidence type="ECO:0000256" key="4">
    <source>
        <dbReference type="SAM" id="MobiDB-lite"/>
    </source>
</evidence>
<sequence>MPTSPRVSDQAAPTMPSGASSHSVCSPAPAALELDGVTLTYPDGAGTLTALDQVCLRVGAGQMLALVGPSGSGKSSLLAVAATLVQPQHGVVSIAGSDAAQLSRRRRDRLRRDEVGMIFQQPNLLPSLTAREQLILAEDMRGGSRRSAAARADALLEEVGLTDAAGRRPHELSGGMRQRVNIARALIGSPSVLLVDEPTAALDHERSLTVVQLLARLTIEHQVATVMVTHDTEYVPSADAVATMRDGALSRPEPTDAGESSWN</sequence>
<dbReference type="InterPro" id="IPR017871">
    <property type="entry name" value="ABC_transporter-like_CS"/>
</dbReference>
<keyword evidence="7" id="KW-1185">Reference proteome</keyword>
<reference evidence="6" key="1">
    <citation type="journal article" date="2014" name="Int. J. Syst. Evol. Microbiol.">
        <title>Complete genome sequence of Corynebacterium casei LMG S-19264T (=DSM 44701T), isolated from a smear-ripened cheese.</title>
        <authorList>
            <consortium name="US DOE Joint Genome Institute (JGI-PGF)"/>
            <person name="Walter F."/>
            <person name="Albersmeier A."/>
            <person name="Kalinowski J."/>
            <person name="Ruckert C."/>
        </authorList>
    </citation>
    <scope>NUCLEOTIDE SEQUENCE</scope>
    <source>
        <strain evidence="6">CGMCC 1.15388</strain>
    </source>
</reference>
<evidence type="ECO:0000256" key="3">
    <source>
        <dbReference type="ARBA" id="ARBA00022840"/>
    </source>
</evidence>
<evidence type="ECO:0000313" key="7">
    <source>
        <dbReference type="Proteomes" id="UP000633136"/>
    </source>
</evidence>
<dbReference type="PANTHER" id="PTHR24220">
    <property type="entry name" value="IMPORT ATP-BINDING PROTEIN"/>
    <property type="match status" value="1"/>
</dbReference>
<proteinExistence type="predicted"/>
<dbReference type="CDD" id="cd03255">
    <property type="entry name" value="ABC_MJ0796_LolCDE_FtsE"/>
    <property type="match status" value="1"/>
</dbReference>